<dbReference type="EMBL" id="MPDP01000048">
    <property type="protein sequence ID" value="KAK1489039.1"/>
    <property type="molecule type" value="Genomic_DNA"/>
</dbReference>
<accession>A0AAI9VGY9</accession>
<proteinExistence type="predicted"/>
<organism evidence="1 2">
    <name type="scientific">Colletotrichum cuscutae</name>
    <dbReference type="NCBI Taxonomy" id="1209917"/>
    <lineage>
        <taxon>Eukaryota</taxon>
        <taxon>Fungi</taxon>
        <taxon>Dikarya</taxon>
        <taxon>Ascomycota</taxon>
        <taxon>Pezizomycotina</taxon>
        <taxon>Sordariomycetes</taxon>
        <taxon>Hypocreomycetidae</taxon>
        <taxon>Glomerellales</taxon>
        <taxon>Glomerellaceae</taxon>
        <taxon>Colletotrichum</taxon>
        <taxon>Colletotrichum acutatum species complex</taxon>
    </lineage>
</organism>
<name>A0AAI9VGY9_9PEZI</name>
<protein>
    <submittedName>
        <fullName evidence="1">Uncharacterized protein</fullName>
    </submittedName>
</protein>
<evidence type="ECO:0000313" key="1">
    <source>
        <dbReference type="EMBL" id="KAK1489039.1"/>
    </source>
</evidence>
<gene>
    <name evidence="1" type="ORF">CCUS01_14701</name>
</gene>
<evidence type="ECO:0000313" key="2">
    <source>
        <dbReference type="Proteomes" id="UP001239213"/>
    </source>
</evidence>
<dbReference type="Proteomes" id="UP001239213">
    <property type="component" value="Unassembled WGS sequence"/>
</dbReference>
<dbReference type="AlphaFoldDB" id="A0AAI9VGY9"/>
<comment type="caution">
    <text evidence="1">The sequence shown here is derived from an EMBL/GenBank/DDBJ whole genome shotgun (WGS) entry which is preliminary data.</text>
</comment>
<sequence>MGGQVYRLTTAKSMAASHNVFATRTVVLVKVDIWGPGPIRTPGSSSEALRNDDWLMTHFTYGLEPVKQSCQRTLRLEVGIPSMGRGSGSRSAPCAVAFDIDYRLESRYGSFRPPDSLYIKGRNQRMTCIRRQAEMRHLRDCCHQGFAARFGIPTPIVNMQERRIHLQRRPSRSLKKQLPMGMVTDATSIQRSPLRSRSLRPMAMNTMANTKRSCQDWSLKGSPEDDELGMRLPLQASWAEIRNSRPQEMMLSWGPFPSKPPRIREYARAIIRRWLARVKPFPAHYTGLIVAWGITWPALRNRQTGPNQPLGVSTPFLRLIPDRDLNSKASPNDISDKPIISHDIDSKRSTALGPSFSYSSESSTTFGIRLNTEGSFFVVLGGGLSNGTEPSGTTRKRRIETRERDSSARLKEKFLQNWRRVVPAPFGVTRKTLLDFRLRPPHKHLASSQQATATLAHPAPPQQINYGRDLSVLLGDLHHAFAHFPRQFPPRLRDLAGPLHLGREFRGTYLPCLYRFQGEEGADWLTYNDSVPAPSSFHRYASQFLPFLQGTLPTRYLPFTNRPKPKAVSLFCESTYLAFLPSNFPEPFLTKTVNRKRERDDLVPEPCSYQPLEQLIHVPSA</sequence>
<keyword evidence="2" id="KW-1185">Reference proteome</keyword>
<reference evidence="1" key="1">
    <citation type="submission" date="2016-11" db="EMBL/GenBank/DDBJ databases">
        <title>The genome sequence of Colletotrichum cuscutae.</title>
        <authorList>
            <person name="Baroncelli R."/>
        </authorList>
    </citation>
    <scope>NUCLEOTIDE SEQUENCE</scope>
    <source>
        <strain evidence="1">IMI 304802</strain>
    </source>
</reference>